<keyword evidence="5" id="KW-0482">Metalloprotease</keyword>
<gene>
    <name evidence="5" type="ORF">K3T81_16630</name>
</gene>
<evidence type="ECO:0000259" key="2">
    <source>
        <dbReference type="Pfam" id="PF05547"/>
    </source>
</evidence>
<evidence type="ECO:0000259" key="3">
    <source>
        <dbReference type="Pfam" id="PF22888"/>
    </source>
</evidence>
<dbReference type="InterPro" id="IPR054470">
    <property type="entry name" value="FIMAH_dom"/>
</dbReference>
<dbReference type="Pfam" id="PF05547">
    <property type="entry name" value="Peptidase_M6"/>
    <property type="match status" value="1"/>
</dbReference>
<protein>
    <submittedName>
        <fullName evidence="5">M6 family metalloprotease domain-containing protein</fullName>
    </submittedName>
</protein>
<dbReference type="Proteomes" id="UP001199631">
    <property type="component" value="Unassembled WGS sequence"/>
</dbReference>
<dbReference type="InterPro" id="IPR013783">
    <property type="entry name" value="Ig-like_fold"/>
</dbReference>
<dbReference type="InterPro" id="IPR057615">
    <property type="entry name" value="Ig_VWA7"/>
</dbReference>
<keyword evidence="1" id="KW-0732">Signal</keyword>
<dbReference type="SUPFAM" id="SSF55486">
    <property type="entry name" value="Metalloproteases ('zincins'), catalytic domain"/>
    <property type="match status" value="1"/>
</dbReference>
<dbReference type="AlphaFoldDB" id="A0AAW5B9A5"/>
<accession>A0AAW5B9A5</accession>
<evidence type="ECO:0000259" key="4">
    <source>
        <dbReference type="Pfam" id="PF23619"/>
    </source>
</evidence>
<name>A0AAW5B9A5_9BACI</name>
<dbReference type="InterPro" id="IPR008757">
    <property type="entry name" value="Peptidase_M6-like_domain"/>
</dbReference>
<feature type="signal peptide" evidence="1">
    <location>
        <begin position="1"/>
        <end position="23"/>
    </location>
</feature>
<evidence type="ECO:0000313" key="6">
    <source>
        <dbReference type="Proteomes" id="UP001199631"/>
    </source>
</evidence>
<evidence type="ECO:0000256" key="1">
    <source>
        <dbReference type="SAM" id="SignalP"/>
    </source>
</evidence>
<feature type="domain" description="FIMAH" evidence="3">
    <location>
        <begin position="657"/>
        <end position="736"/>
    </location>
</feature>
<dbReference type="Pfam" id="PF23619">
    <property type="entry name" value="Ig_VWA7"/>
    <property type="match status" value="1"/>
</dbReference>
<dbReference type="GO" id="GO:0006508">
    <property type="term" value="P:proteolysis"/>
    <property type="evidence" value="ECO:0007669"/>
    <property type="project" value="InterPro"/>
</dbReference>
<evidence type="ECO:0000313" key="5">
    <source>
        <dbReference type="EMBL" id="MCG3420772.1"/>
    </source>
</evidence>
<dbReference type="RefSeq" id="WP_238021103.1">
    <property type="nucleotide sequence ID" value="NZ_JAIFZM010000018.1"/>
</dbReference>
<dbReference type="Pfam" id="PF22888">
    <property type="entry name" value="FIMAH"/>
    <property type="match status" value="1"/>
</dbReference>
<dbReference type="NCBIfam" id="TIGR03296">
    <property type="entry name" value="M6dom_TIGR03296"/>
    <property type="match status" value="1"/>
</dbReference>
<reference evidence="5 6" key="1">
    <citation type="journal article" date="2022" name="Evol. Bioinform. Online">
        <title>Draft Genome Sequence of Oceanobacillus jordanicus Strain GSFE11, a Halotolerant Plant Growth-Promoting Bacterial Endophyte Isolated From the Jordan Valley.</title>
        <authorList>
            <person name="Alhindi T."/>
            <person name="Albdaiwi R."/>
        </authorList>
    </citation>
    <scope>NUCLEOTIDE SEQUENCE [LARGE SCALE GENOMIC DNA]</scope>
    <source>
        <strain evidence="5 6">GSFE11</strain>
    </source>
</reference>
<keyword evidence="5" id="KW-0378">Hydrolase</keyword>
<comment type="caution">
    <text evidence="5">The sequence shown here is derived from an EMBL/GenBank/DDBJ whole genome shotgun (WGS) entry which is preliminary data.</text>
</comment>
<feature type="chain" id="PRO_5043588180" evidence="1">
    <location>
        <begin position="24"/>
        <end position="740"/>
    </location>
</feature>
<dbReference type="Gene3D" id="2.60.40.10">
    <property type="entry name" value="Immunoglobulins"/>
    <property type="match status" value="1"/>
</dbReference>
<proteinExistence type="predicted"/>
<keyword evidence="6" id="KW-1185">Reference proteome</keyword>
<feature type="domain" description="VWA7 Ig-like" evidence="4">
    <location>
        <begin position="553"/>
        <end position="644"/>
    </location>
</feature>
<sequence length="740" mass="83653">MKLAKSLVLAVLIMMLLSTTAQAASEGLPAFPSPIDSQNWTLPEDMTWEDYEPVPGIDWRNSEVEPERVLKGALIVVDFQDRDFIISQEEGSMEAGNPVGNGNIPREDVGEYWVDFLNKPQPLNNYRTINEYWRENSYGKWAVELEAFGPYRMDGNEFQYGLNEFGQQENMPPGYEAKSLRPEAMSKAEVDMEASGEEFDFTFILHAGYDESGIWQEFGEMMFLNEEAVTDEFGPPLDYDMPNWALTRYVDWTSWVAGKSIWSSADIRNGISVQGENDGMGTFAHEFGHIMNLLDNYNNPYANPVSRTYSGPWELMSRGSFNGPGGPHTRWMVMPTLGGSAPSHHMLRNKIKQGFLSEEDYLNVDRDALAETGPVFADILARAVPEESTSDESAIHGINIMMEDLTPANSLEDDWRADMQRGEKWYDNYTVEVVDRVGMDSFTPDSGVLLAKTKDSESAPNIWVIDSHEEDINQKDFTRPDGTDAMYSKGDYRQLSDALFKAGTGNDVVSEYVDEYNRLHFYILNHNRDTEDPLSYRVAVRHLDGGGDFARGVRTESGEQEQAIPGKVAKHYFQVTNTGEATDLFRLRADIDGGWETMLEQEVIEVESGETVKVPVYVEVPENKKEAVALSFTATSETDTSQVEQDVTLLLSNLTATGLKELLNRYEVLEDISNEETLRALQTHLTVVERFEKKEEPEKVIKHMEGFIQLVTHQRDQGNITEISAGALLDYSDYMIDLWQ</sequence>
<keyword evidence="5" id="KW-0645">Protease</keyword>
<dbReference type="EMBL" id="JAIFZM010000018">
    <property type="protein sequence ID" value="MCG3420772.1"/>
    <property type="molecule type" value="Genomic_DNA"/>
</dbReference>
<feature type="domain" description="Peptidase M6-like" evidence="2">
    <location>
        <begin position="272"/>
        <end position="325"/>
    </location>
</feature>
<dbReference type="GO" id="GO:0008237">
    <property type="term" value="F:metallopeptidase activity"/>
    <property type="evidence" value="ECO:0007669"/>
    <property type="project" value="UniProtKB-KW"/>
</dbReference>
<organism evidence="5 6">
    <name type="scientific">Oceanobacillus jordanicus</name>
    <dbReference type="NCBI Taxonomy" id="2867266"/>
    <lineage>
        <taxon>Bacteria</taxon>
        <taxon>Bacillati</taxon>
        <taxon>Bacillota</taxon>
        <taxon>Bacilli</taxon>
        <taxon>Bacillales</taxon>
        <taxon>Bacillaceae</taxon>
        <taxon>Oceanobacillus</taxon>
    </lineage>
</organism>